<evidence type="ECO:0000313" key="3">
    <source>
        <dbReference type="Proteomes" id="UP000694569"/>
    </source>
</evidence>
<keyword evidence="3" id="KW-1185">Reference proteome</keyword>
<reference evidence="2" key="2">
    <citation type="submission" date="2025-09" db="UniProtKB">
        <authorList>
            <consortium name="Ensembl"/>
        </authorList>
    </citation>
    <scope>IDENTIFICATION</scope>
</reference>
<dbReference type="SUPFAM" id="SSF53098">
    <property type="entry name" value="Ribonuclease H-like"/>
    <property type="match status" value="1"/>
</dbReference>
<proteinExistence type="predicted"/>
<name>A0A8C5PTI1_9ANUR</name>
<reference evidence="2" key="1">
    <citation type="submission" date="2025-08" db="UniProtKB">
        <authorList>
            <consortium name="Ensembl"/>
        </authorList>
    </citation>
    <scope>IDENTIFICATION</scope>
</reference>
<dbReference type="Pfam" id="PF18658">
    <property type="entry name" value="zf-C2H2_12"/>
    <property type="match status" value="1"/>
</dbReference>
<dbReference type="Proteomes" id="UP000694569">
    <property type="component" value="Unplaced"/>
</dbReference>
<accession>A0A8C5PTI1</accession>
<sequence length="647" mass="74216">MSAHIKKRKIDTECRVFNKTWTLKYFFTEVKGKAVCLVCGVQIAVFKEYNLSRHYVTKHAEKYKNVSDAERARASNALLTKLQNQQELFTKLHTSRDGAVKTSYVISHKIAKYSKSFSDGQFIKECLVDSAALICPEKKAVFENVPLSRRTVTRRIEDIAGNLELQLQNKVDNFDFFSLALDESCDVCDTAQLLIFVRGITKDFKVIEELAAMRSMKGTTTGSDLFTEVNACLDKLGLKWDKLAGVTTDGSPNLTGKNVGLLKRMQDKVTEMNPGQKLVFLHCIIHQEVLCKSVLKINHVIDVVTKIVNFIRARALNHRQFVALLEEQESEHRDIGYHTAVRWLSLGKVLKKVWDLRAEIQEFCEKKEKVIPELSDADWMVDFGFAVDVTALMNELNTKLQCKGLFVHEMYSLVKAFMRKLQFLSSQMEDNILTHLPTLKESRPSAVHLRRYSSMLGALHGEFSRRFQDFKTVESEMHMISSPFSCSVDNTPSDVQLELIDLQSDALMAEHFKSVSLLDFYSSLKEENFQHMRMRAQKMLVLFGSTYICEQTFSVMKFNKSRYRSSLTDDHLSAVLRNIHLRYSTRLQSTCSSPRQTGFFSLNKKNALKTSKALIVFCIKLINCCFLPYYKINIFSIVFVKVKFMLC</sequence>
<evidence type="ECO:0000259" key="1">
    <source>
        <dbReference type="Pfam" id="PF18658"/>
    </source>
</evidence>
<dbReference type="InterPro" id="IPR012337">
    <property type="entry name" value="RNaseH-like_sf"/>
</dbReference>
<dbReference type="PANTHER" id="PTHR45913">
    <property type="entry name" value="EPM2A-INTERACTING PROTEIN 1"/>
    <property type="match status" value="1"/>
</dbReference>
<dbReference type="AlphaFoldDB" id="A0A8C5PTI1"/>
<feature type="domain" description="SPIN-DOC-like zinc-finger" evidence="1">
    <location>
        <begin position="19"/>
        <end position="71"/>
    </location>
</feature>
<protein>
    <recommendedName>
        <fullName evidence="1">SPIN-DOC-like zinc-finger domain-containing protein</fullName>
    </recommendedName>
</protein>
<organism evidence="2 3">
    <name type="scientific">Leptobrachium leishanense</name>
    <name type="common">Leishan spiny toad</name>
    <dbReference type="NCBI Taxonomy" id="445787"/>
    <lineage>
        <taxon>Eukaryota</taxon>
        <taxon>Metazoa</taxon>
        <taxon>Chordata</taxon>
        <taxon>Craniata</taxon>
        <taxon>Vertebrata</taxon>
        <taxon>Euteleostomi</taxon>
        <taxon>Amphibia</taxon>
        <taxon>Batrachia</taxon>
        <taxon>Anura</taxon>
        <taxon>Pelobatoidea</taxon>
        <taxon>Megophryidae</taxon>
        <taxon>Leptobrachium</taxon>
    </lineage>
</organism>
<dbReference type="PANTHER" id="PTHR45913:SF9">
    <property type="entry name" value="GENERAL TRANSCRIPTION FACTOR II-I REPEAT DOMAIN-CONTAINING PROTEIN 2-LIKE-RELATED"/>
    <property type="match status" value="1"/>
</dbReference>
<dbReference type="Ensembl" id="ENSLLET00000028244.1">
    <property type="protein sequence ID" value="ENSLLEP00000027184.1"/>
    <property type="gene ID" value="ENSLLEG00000017254.1"/>
</dbReference>
<dbReference type="OrthoDB" id="10061052at2759"/>
<evidence type="ECO:0000313" key="2">
    <source>
        <dbReference type="Ensembl" id="ENSLLEP00000027184.1"/>
    </source>
</evidence>
<dbReference type="GeneTree" id="ENSGT00950000182812"/>
<dbReference type="InterPro" id="IPR040647">
    <property type="entry name" value="SPIN-DOC_Znf-C2H2"/>
</dbReference>